<dbReference type="EMBL" id="BAABEP010000014">
    <property type="protein sequence ID" value="GAA3727567.1"/>
    <property type="molecule type" value="Genomic_DNA"/>
</dbReference>
<accession>A0ABP7F021</accession>
<keyword evidence="2" id="KW-1185">Reference proteome</keyword>
<evidence type="ECO:0000313" key="2">
    <source>
        <dbReference type="Proteomes" id="UP001499884"/>
    </source>
</evidence>
<sequence>MRTPAAPAATLFDEPAPTRRAVAPRRGLAPAAARLVAASSPDLADPHRRRRLFLVVACPYCDHQHVHAAGHIGQPRLCIRQSRCVGQPGGAYFFPAVTR</sequence>
<organism evidence="1 2">
    <name type="scientific">Streptomyces tremellae</name>
    <dbReference type="NCBI Taxonomy" id="1124239"/>
    <lineage>
        <taxon>Bacteria</taxon>
        <taxon>Bacillati</taxon>
        <taxon>Actinomycetota</taxon>
        <taxon>Actinomycetes</taxon>
        <taxon>Kitasatosporales</taxon>
        <taxon>Streptomycetaceae</taxon>
        <taxon>Streptomyces</taxon>
    </lineage>
</organism>
<reference evidence="2" key="1">
    <citation type="journal article" date="2019" name="Int. J. Syst. Evol. Microbiol.">
        <title>The Global Catalogue of Microorganisms (GCM) 10K type strain sequencing project: providing services to taxonomists for standard genome sequencing and annotation.</title>
        <authorList>
            <consortium name="The Broad Institute Genomics Platform"/>
            <consortium name="The Broad Institute Genome Sequencing Center for Infectious Disease"/>
            <person name="Wu L."/>
            <person name="Ma J."/>
        </authorList>
    </citation>
    <scope>NUCLEOTIDE SEQUENCE [LARGE SCALE GENOMIC DNA]</scope>
    <source>
        <strain evidence="2">JCM 30846</strain>
    </source>
</reference>
<protein>
    <submittedName>
        <fullName evidence="1">Uncharacterized protein</fullName>
    </submittedName>
</protein>
<gene>
    <name evidence="1" type="ORF">GCM10023082_26920</name>
</gene>
<name>A0ABP7F021_9ACTN</name>
<dbReference type="RefSeq" id="WP_345645826.1">
    <property type="nucleotide sequence ID" value="NZ_BAABEP010000014.1"/>
</dbReference>
<comment type="caution">
    <text evidence="1">The sequence shown here is derived from an EMBL/GenBank/DDBJ whole genome shotgun (WGS) entry which is preliminary data.</text>
</comment>
<evidence type="ECO:0000313" key="1">
    <source>
        <dbReference type="EMBL" id="GAA3727567.1"/>
    </source>
</evidence>
<proteinExistence type="predicted"/>
<dbReference type="Proteomes" id="UP001499884">
    <property type="component" value="Unassembled WGS sequence"/>
</dbReference>